<keyword evidence="7" id="KW-1133">Transmembrane helix</keyword>
<evidence type="ECO:0000256" key="2">
    <source>
        <dbReference type="ARBA" id="ARBA00022670"/>
    </source>
</evidence>
<accession>A0A423SD78</accession>
<dbReference type="Pfam" id="PF00112">
    <property type="entry name" value="Peptidase_C1"/>
    <property type="match status" value="1"/>
</dbReference>
<dbReference type="EMBL" id="QCYY01003818">
    <property type="protein sequence ID" value="ROT62134.1"/>
    <property type="molecule type" value="Genomic_DNA"/>
</dbReference>
<keyword evidence="6" id="KW-1015">Disulfide bond</keyword>
<dbReference type="InterPro" id="IPR025661">
    <property type="entry name" value="Pept_asp_AS"/>
</dbReference>
<evidence type="ECO:0000256" key="6">
    <source>
        <dbReference type="ARBA" id="ARBA00023157"/>
    </source>
</evidence>
<name>A0A423SD78_PENVA</name>
<keyword evidence="2" id="KW-0645">Protease</keyword>
<keyword evidence="7" id="KW-0812">Transmembrane</keyword>
<dbReference type="FunFam" id="3.90.70.10:FF:000006">
    <property type="entry name" value="Cathepsin S"/>
    <property type="match status" value="1"/>
</dbReference>
<organism evidence="10 11">
    <name type="scientific">Penaeus vannamei</name>
    <name type="common">Whiteleg shrimp</name>
    <name type="synonym">Litopenaeus vannamei</name>
    <dbReference type="NCBI Taxonomy" id="6689"/>
    <lineage>
        <taxon>Eukaryota</taxon>
        <taxon>Metazoa</taxon>
        <taxon>Ecdysozoa</taxon>
        <taxon>Arthropoda</taxon>
        <taxon>Crustacea</taxon>
        <taxon>Multicrustacea</taxon>
        <taxon>Malacostraca</taxon>
        <taxon>Eumalacostraca</taxon>
        <taxon>Eucarida</taxon>
        <taxon>Decapoda</taxon>
        <taxon>Dendrobranchiata</taxon>
        <taxon>Penaeoidea</taxon>
        <taxon>Penaeidae</taxon>
        <taxon>Penaeus</taxon>
    </lineage>
</organism>
<dbReference type="InterPro" id="IPR039417">
    <property type="entry name" value="Peptidase_C1A_papain-like"/>
</dbReference>
<dbReference type="PRINTS" id="PR00705">
    <property type="entry name" value="PAPAIN"/>
</dbReference>
<dbReference type="CDD" id="cd02248">
    <property type="entry name" value="Peptidase_C1A"/>
    <property type="match status" value="1"/>
</dbReference>
<keyword evidence="7" id="KW-0472">Membrane</keyword>
<gene>
    <name evidence="10" type="ORF">C7M84_020038</name>
</gene>
<sequence length="389" mass="43081">MTYRFPPTHSPTFLASPPQLRHTRATCLLVAVIERHGSFRSAGTLAMPMKFLSVAVLVAVVASTSAVSFFSVVLEEWESFKLEHGKKYDSEVEESFRMKIFTENKHKIAKHNKGFAMGHHTYKLEMNKYGDMLHHEFVATMNGFRGNHTGGYKSNREYTGATFIEPDDDVQLPKNVDWRTKGAVTPIKDQGQCGSCWAFSATGALEGQTFRKTGQLVSLSEQNLVDCSRKFGNNGCNGGLMDNAFEYVKENGGIDTEDSYPYDGEDEKCHYNPRSAGAEDKGFVDVREGSEHALKKAVATVGPVSVAIDASHESFQFYSHGVYIEPECSPEMLDHGVLVVGYGIDDDGTDYWLVKNSWGTTWGDEGYVKMARNHDNQCGIASSASFPLV</sequence>
<dbReference type="SMART" id="SM00645">
    <property type="entry name" value="Pept_C1"/>
    <property type="match status" value="1"/>
</dbReference>
<protein>
    <submittedName>
        <fullName evidence="10">Cathepsin L</fullName>
    </submittedName>
</protein>
<comment type="similarity">
    <text evidence="1">Belongs to the peptidase C1 family.</text>
</comment>
<dbReference type="PROSITE" id="PS00139">
    <property type="entry name" value="THIOL_PROTEASE_CYS"/>
    <property type="match status" value="1"/>
</dbReference>
<dbReference type="OrthoDB" id="10263972at2759"/>
<reference evidence="10 11" key="1">
    <citation type="submission" date="2018-04" db="EMBL/GenBank/DDBJ databases">
        <authorList>
            <person name="Zhang X."/>
            <person name="Yuan J."/>
            <person name="Li F."/>
            <person name="Xiang J."/>
        </authorList>
    </citation>
    <scope>NUCLEOTIDE SEQUENCE [LARGE SCALE GENOMIC DNA]</scope>
    <source>
        <tissue evidence="10">Muscle</tissue>
    </source>
</reference>
<evidence type="ECO:0000256" key="5">
    <source>
        <dbReference type="ARBA" id="ARBA00023145"/>
    </source>
</evidence>
<feature type="transmembrane region" description="Helical" evidence="7">
    <location>
        <begin position="51"/>
        <end position="74"/>
    </location>
</feature>
<evidence type="ECO:0000313" key="10">
    <source>
        <dbReference type="EMBL" id="ROT62134.1"/>
    </source>
</evidence>
<dbReference type="GO" id="GO:0008234">
    <property type="term" value="F:cysteine-type peptidase activity"/>
    <property type="evidence" value="ECO:0007669"/>
    <property type="project" value="UniProtKB-KW"/>
</dbReference>
<evidence type="ECO:0000256" key="3">
    <source>
        <dbReference type="ARBA" id="ARBA00022801"/>
    </source>
</evidence>
<keyword evidence="3" id="KW-0378">Hydrolase</keyword>
<feature type="domain" description="Peptidase C1A papain C-terminal" evidence="8">
    <location>
        <begin position="172"/>
        <end position="388"/>
    </location>
</feature>
<dbReference type="Proteomes" id="UP000283509">
    <property type="component" value="Unassembled WGS sequence"/>
</dbReference>
<evidence type="ECO:0000256" key="1">
    <source>
        <dbReference type="ARBA" id="ARBA00008455"/>
    </source>
</evidence>
<comment type="caution">
    <text evidence="10">The sequence shown here is derived from an EMBL/GenBank/DDBJ whole genome shotgun (WGS) entry which is preliminary data.</text>
</comment>
<feature type="domain" description="Cathepsin propeptide inhibitor" evidence="9">
    <location>
        <begin position="77"/>
        <end position="137"/>
    </location>
</feature>
<dbReference type="Pfam" id="PF08246">
    <property type="entry name" value="Inhibitor_I29"/>
    <property type="match status" value="1"/>
</dbReference>
<dbReference type="InterPro" id="IPR013128">
    <property type="entry name" value="Peptidase_C1A"/>
</dbReference>
<evidence type="ECO:0000313" key="11">
    <source>
        <dbReference type="Proteomes" id="UP000283509"/>
    </source>
</evidence>
<evidence type="ECO:0000256" key="7">
    <source>
        <dbReference type="SAM" id="Phobius"/>
    </source>
</evidence>
<dbReference type="InterPro" id="IPR000668">
    <property type="entry name" value="Peptidase_C1A_C"/>
</dbReference>
<dbReference type="GO" id="GO:0006508">
    <property type="term" value="P:proteolysis"/>
    <property type="evidence" value="ECO:0007669"/>
    <property type="project" value="UniProtKB-KW"/>
</dbReference>
<dbReference type="AlphaFoldDB" id="A0A423SD78"/>
<dbReference type="Gene3D" id="3.90.70.10">
    <property type="entry name" value="Cysteine proteinases"/>
    <property type="match status" value="1"/>
</dbReference>
<keyword evidence="11" id="KW-1185">Reference proteome</keyword>
<dbReference type="PROSITE" id="PS00639">
    <property type="entry name" value="THIOL_PROTEASE_HIS"/>
    <property type="match status" value="1"/>
</dbReference>
<evidence type="ECO:0000259" key="8">
    <source>
        <dbReference type="SMART" id="SM00645"/>
    </source>
</evidence>
<reference evidence="10 11" key="2">
    <citation type="submission" date="2019-01" db="EMBL/GenBank/DDBJ databases">
        <title>The decoding of complex shrimp genome reveals the adaptation for benthos swimmer, frequently molting mechanism and breeding impact on genome.</title>
        <authorList>
            <person name="Sun Y."/>
            <person name="Gao Y."/>
            <person name="Yu Y."/>
        </authorList>
    </citation>
    <scope>NUCLEOTIDE SEQUENCE [LARGE SCALE GENOMIC DNA]</scope>
    <source>
        <tissue evidence="10">Muscle</tissue>
    </source>
</reference>
<dbReference type="PANTHER" id="PTHR12411">
    <property type="entry name" value="CYSTEINE PROTEASE FAMILY C1-RELATED"/>
    <property type="match status" value="1"/>
</dbReference>
<keyword evidence="4" id="KW-0788">Thiol protease</keyword>
<dbReference type="InterPro" id="IPR013201">
    <property type="entry name" value="Prot_inhib_I29"/>
</dbReference>
<evidence type="ECO:0000259" key="9">
    <source>
        <dbReference type="SMART" id="SM00848"/>
    </source>
</evidence>
<dbReference type="InterPro" id="IPR025660">
    <property type="entry name" value="Pept_his_AS"/>
</dbReference>
<dbReference type="SMART" id="SM00848">
    <property type="entry name" value="Inhibitor_I29"/>
    <property type="match status" value="1"/>
</dbReference>
<dbReference type="SUPFAM" id="SSF54001">
    <property type="entry name" value="Cysteine proteinases"/>
    <property type="match status" value="1"/>
</dbReference>
<dbReference type="InterPro" id="IPR038765">
    <property type="entry name" value="Papain-like_cys_pep_sf"/>
</dbReference>
<dbReference type="InterPro" id="IPR000169">
    <property type="entry name" value="Pept_cys_AS"/>
</dbReference>
<dbReference type="STRING" id="6689.A0A423SD78"/>
<dbReference type="PROSITE" id="PS00640">
    <property type="entry name" value="THIOL_PROTEASE_ASN"/>
    <property type="match status" value="1"/>
</dbReference>
<proteinExistence type="inferred from homology"/>
<evidence type="ECO:0000256" key="4">
    <source>
        <dbReference type="ARBA" id="ARBA00022807"/>
    </source>
</evidence>
<keyword evidence="5" id="KW-0865">Zymogen</keyword>